<organism evidence="2 3">
    <name type="scientific">Niveibacterium microcysteis</name>
    <dbReference type="NCBI Taxonomy" id="2811415"/>
    <lineage>
        <taxon>Bacteria</taxon>
        <taxon>Pseudomonadati</taxon>
        <taxon>Pseudomonadota</taxon>
        <taxon>Betaproteobacteria</taxon>
        <taxon>Rhodocyclales</taxon>
        <taxon>Rhodocyclaceae</taxon>
        <taxon>Niveibacterium</taxon>
    </lineage>
</organism>
<dbReference type="PANTHER" id="PTHR43312:SF1">
    <property type="entry name" value="NADP-DEPENDENT OXIDOREDUCTASE DOMAIN-CONTAINING PROTEIN"/>
    <property type="match status" value="1"/>
</dbReference>
<evidence type="ECO:0000313" key="3">
    <source>
        <dbReference type="Proteomes" id="UP000663570"/>
    </source>
</evidence>
<evidence type="ECO:0000313" key="2">
    <source>
        <dbReference type="EMBL" id="QSI77193.1"/>
    </source>
</evidence>
<reference evidence="2 3" key="1">
    <citation type="submission" date="2021-02" db="EMBL/GenBank/DDBJ databases">
        <title>Niveibacterium changnyeongensis HC41.</title>
        <authorList>
            <person name="Kang M."/>
        </authorList>
    </citation>
    <scope>NUCLEOTIDE SEQUENCE [LARGE SCALE GENOMIC DNA]</scope>
    <source>
        <strain evidence="2 3">HC41</strain>
    </source>
</reference>
<name>A0ABX7M7R6_9RHOO</name>
<gene>
    <name evidence="2" type="ORF">JY500_00645</name>
</gene>
<keyword evidence="3" id="KW-1185">Reference proteome</keyword>
<dbReference type="InterPro" id="IPR053135">
    <property type="entry name" value="AKR2_Oxidoreductase"/>
</dbReference>
<protein>
    <submittedName>
        <fullName evidence="2">Aldo/keto reductase</fullName>
    </submittedName>
</protein>
<dbReference type="InterPro" id="IPR023210">
    <property type="entry name" value="NADP_OxRdtase_dom"/>
</dbReference>
<feature type="domain" description="NADP-dependent oxidoreductase" evidence="1">
    <location>
        <begin position="17"/>
        <end position="279"/>
    </location>
</feature>
<dbReference type="Proteomes" id="UP000663570">
    <property type="component" value="Chromosome"/>
</dbReference>
<dbReference type="EMBL" id="CP071060">
    <property type="protein sequence ID" value="QSI77193.1"/>
    <property type="molecule type" value="Genomic_DNA"/>
</dbReference>
<dbReference type="RefSeq" id="WP_206254716.1">
    <property type="nucleotide sequence ID" value="NZ_CP071060.1"/>
</dbReference>
<evidence type="ECO:0000259" key="1">
    <source>
        <dbReference type="Pfam" id="PF00248"/>
    </source>
</evidence>
<dbReference type="Gene3D" id="3.20.20.100">
    <property type="entry name" value="NADP-dependent oxidoreductase domain"/>
    <property type="match status" value="1"/>
</dbReference>
<accession>A0ABX7M7R6</accession>
<dbReference type="SUPFAM" id="SSF51430">
    <property type="entry name" value="NAD(P)-linked oxidoreductase"/>
    <property type="match status" value="1"/>
</dbReference>
<sequence>MIPCRRYGQSDIEVSALGLGAGQIGDARLDEASVGKLLNAAVDAGITLIDTARGYGLSEERIGRHLARRRSEIVLSTKLGYGIDGFADWTGPCITAGVEAALQRLQTDRIDIVHLHSCPAETLARGEVIDALEAAKQAGKVRAVAYSGENADLDYAVDCGRFDGFMASLNLCDQRVIDRVLPRITGKGFIAKRPSANHPWRFAERPLGDYCEEYWLRWRAMAVSNLGHAWGEIAIRFATSVPGVSSAIVGTANAANLAQNIEWFGLGPLPDYQIGNLRAAFLQHDHDWIGQI</sequence>
<proteinExistence type="predicted"/>
<dbReference type="Pfam" id="PF00248">
    <property type="entry name" value="Aldo_ket_red"/>
    <property type="match status" value="1"/>
</dbReference>
<dbReference type="InterPro" id="IPR036812">
    <property type="entry name" value="NAD(P)_OxRdtase_dom_sf"/>
</dbReference>
<dbReference type="PANTHER" id="PTHR43312">
    <property type="entry name" value="D-THREO-ALDOSE 1-DEHYDROGENASE"/>
    <property type="match status" value="1"/>
</dbReference>
<dbReference type="CDD" id="cd19095">
    <property type="entry name" value="AKR_PA4992-like"/>
    <property type="match status" value="1"/>
</dbReference>